<dbReference type="RefSeq" id="WP_253062320.1">
    <property type="nucleotide sequence ID" value="NZ_JAMXWM010000013.1"/>
</dbReference>
<dbReference type="Pfam" id="PF00583">
    <property type="entry name" value="Acetyltransf_1"/>
    <property type="match status" value="1"/>
</dbReference>
<name>A0ABW5S2L5_9BACL</name>
<dbReference type="PROSITE" id="PS51186">
    <property type="entry name" value="GNAT"/>
    <property type="match status" value="1"/>
</dbReference>
<dbReference type="GO" id="GO:0016746">
    <property type="term" value="F:acyltransferase activity"/>
    <property type="evidence" value="ECO:0007669"/>
    <property type="project" value="UniProtKB-KW"/>
</dbReference>
<sequence>MIEWAKANPLIEKVASGVFSTNEAAIHLYKSMGFMEDGRRTVVS</sequence>
<dbReference type="EC" id="2.3.-.-" evidence="2"/>
<keyword evidence="3" id="KW-1185">Reference proteome</keyword>
<comment type="caution">
    <text evidence="2">The sequence shown here is derived from an EMBL/GenBank/DDBJ whole genome shotgun (WGS) entry which is preliminary data.</text>
</comment>
<dbReference type="Proteomes" id="UP001597399">
    <property type="component" value="Unassembled WGS sequence"/>
</dbReference>
<evidence type="ECO:0000313" key="3">
    <source>
        <dbReference type="Proteomes" id="UP001597399"/>
    </source>
</evidence>
<keyword evidence="2" id="KW-0808">Transferase</keyword>
<dbReference type="EMBL" id="JBHUMQ010000018">
    <property type="protein sequence ID" value="MFD2693703.1"/>
    <property type="molecule type" value="Genomic_DNA"/>
</dbReference>
<accession>A0ABW5S2L5</accession>
<gene>
    <name evidence="2" type="ORF">ACFSUE_08710</name>
</gene>
<dbReference type="InterPro" id="IPR000182">
    <property type="entry name" value="GNAT_dom"/>
</dbReference>
<evidence type="ECO:0000313" key="2">
    <source>
        <dbReference type="EMBL" id="MFD2693703.1"/>
    </source>
</evidence>
<protein>
    <submittedName>
        <fullName evidence="2">GNAT family N-acetyltransferase</fullName>
        <ecNumber evidence="2">2.3.-.-</ecNumber>
    </submittedName>
</protein>
<reference evidence="3" key="1">
    <citation type="journal article" date="2019" name="Int. J. Syst. Evol. Microbiol.">
        <title>The Global Catalogue of Microorganisms (GCM) 10K type strain sequencing project: providing services to taxonomists for standard genome sequencing and annotation.</title>
        <authorList>
            <consortium name="The Broad Institute Genomics Platform"/>
            <consortium name="The Broad Institute Genome Sequencing Center for Infectious Disease"/>
            <person name="Wu L."/>
            <person name="Ma J."/>
        </authorList>
    </citation>
    <scope>NUCLEOTIDE SEQUENCE [LARGE SCALE GENOMIC DNA]</scope>
    <source>
        <strain evidence="3">TISTR 2466</strain>
    </source>
</reference>
<keyword evidence="2" id="KW-0012">Acyltransferase</keyword>
<dbReference type="InterPro" id="IPR016181">
    <property type="entry name" value="Acyl_CoA_acyltransferase"/>
</dbReference>
<feature type="domain" description="N-acetyltransferase" evidence="1">
    <location>
        <begin position="1"/>
        <end position="44"/>
    </location>
</feature>
<evidence type="ECO:0000259" key="1">
    <source>
        <dbReference type="PROSITE" id="PS51186"/>
    </source>
</evidence>
<dbReference type="SUPFAM" id="SSF55729">
    <property type="entry name" value="Acyl-CoA N-acyltransferases (Nat)"/>
    <property type="match status" value="1"/>
</dbReference>
<organism evidence="2 3">
    <name type="scientific">Sporolactobacillus shoreicorticis</name>
    <dbReference type="NCBI Taxonomy" id="1923877"/>
    <lineage>
        <taxon>Bacteria</taxon>
        <taxon>Bacillati</taxon>
        <taxon>Bacillota</taxon>
        <taxon>Bacilli</taxon>
        <taxon>Bacillales</taxon>
        <taxon>Sporolactobacillaceae</taxon>
        <taxon>Sporolactobacillus</taxon>
    </lineage>
</organism>
<proteinExistence type="predicted"/>
<dbReference type="Gene3D" id="3.40.630.30">
    <property type="match status" value="1"/>
</dbReference>